<feature type="compositionally biased region" description="Low complexity" evidence="1">
    <location>
        <begin position="72"/>
        <end position="86"/>
    </location>
</feature>
<dbReference type="RefSeq" id="WP_259543136.1">
    <property type="nucleotide sequence ID" value="NZ_JANLCJ010000269.1"/>
</dbReference>
<comment type="caution">
    <text evidence="2">The sequence shown here is derived from an EMBL/GenBank/DDBJ whole genome shotgun (WGS) entry which is preliminary data.</text>
</comment>
<proteinExistence type="predicted"/>
<evidence type="ECO:0000256" key="1">
    <source>
        <dbReference type="SAM" id="MobiDB-lite"/>
    </source>
</evidence>
<protein>
    <submittedName>
        <fullName evidence="2">Uncharacterized protein</fullName>
    </submittedName>
</protein>
<feature type="non-terminal residue" evidence="2">
    <location>
        <position position="1"/>
    </location>
</feature>
<dbReference type="Proteomes" id="UP001165586">
    <property type="component" value="Unassembled WGS sequence"/>
</dbReference>
<organism evidence="2 3">
    <name type="scientific">Herbiconiux daphne</name>
    <dbReference type="NCBI Taxonomy" id="2970914"/>
    <lineage>
        <taxon>Bacteria</taxon>
        <taxon>Bacillati</taxon>
        <taxon>Actinomycetota</taxon>
        <taxon>Actinomycetes</taxon>
        <taxon>Micrococcales</taxon>
        <taxon>Microbacteriaceae</taxon>
        <taxon>Herbiconiux</taxon>
    </lineage>
</organism>
<evidence type="ECO:0000313" key="2">
    <source>
        <dbReference type="EMBL" id="MCS5736909.1"/>
    </source>
</evidence>
<feature type="region of interest" description="Disordered" evidence="1">
    <location>
        <begin position="49"/>
        <end position="113"/>
    </location>
</feature>
<name>A0ABT2HAE5_9MICO</name>
<evidence type="ECO:0000313" key="3">
    <source>
        <dbReference type="Proteomes" id="UP001165586"/>
    </source>
</evidence>
<feature type="compositionally biased region" description="Polar residues" evidence="1">
    <location>
        <begin position="87"/>
        <end position="96"/>
    </location>
</feature>
<reference evidence="2" key="1">
    <citation type="submission" date="2022-08" db="EMBL/GenBank/DDBJ databases">
        <authorList>
            <person name="Deng Y."/>
            <person name="Han X.-F."/>
            <person name="Zhang Y.-Q."/>
        </authorList>
    </citation>
    <scope>NUCLEOTIDE SEQUENCE</scope>
    <source>
        <strain evidence="2">CPCC 203386</strain>
    </source>
</reference>
<dbReference type="EMBL" id="JANLCJ010000269">
    <property type="protein sequence ID" value="MCS5736909.1"/>
    <property type="molecule type" value="Genomic_DNA"/>
</dbReference>
<keyword evidence="3" id="KW-1185">Reference proteome</keyword>
<gene>
    <name evidence="2" type="ORF">N1032_24570</name>
</gene>
<feature type="non-terminal residue" evidence="2">
    <location>
        <position position="274"/>
    </location>
</feature>
<accession>A0ABT2HAE5</accession>
<sequence length="274" mass="29277">LKHDVGGAIVSARNALTGTDAGAIPVPQEQADKNVQDRVGALQSDVQGMLAPTDPAHNPAESAAAPTTDPNSQQAGADAKAAQDSAMNQTKQQVADDTTKGGGVPTPITTDNPAQSLAARNQNIQAGVGHPITGANQPDVPKPLTDNQQKNVTLHEAGQETFKSMNTIGDWFQSKSFLMGMMQTGMSLLDGKGYAESFAAGSNYFDKHYGMEQRQAWADDLLQKGYDRQEIQQYIETGDAKTLTSPEQGAMQQLQQQNQFQQQQLGIQVGQQNL</sequence>